<comment type="caution">
    <text evidence="2">The sequence shown here is derived from an EMBL/GenBank/DDBJ whole genome shotgun (WGS) entry which is preliminary data.</text>
</comment>
<accession>A0A8X8I996</accession>
<evidence type="ECO:0000313" key="2">
    <source>
        <dbReference type="EMBL" id="SDW21960.1"/>
    </source>
</evidence>
<dbReference type="AlphaFoldDB" id="A0A8X8I996"/>
<proteinExistence type="predicted"/>
<name>A0A8X8I996_9BACT</name>
<sequence>MKILSAPLLVAAILSGSMTFAQSKVPVKTGEKIHSTINTVNNITQNMMGQEMKIVSNVTMTVQTEVKEINPDIHLSSVVTKLLLKNEAMGQSMDFDSDKKEDMDGQIGQAVKGFIGTANDIFISTDGKPVEKKKDDGAASAEAVLGGDINDIAPELLLAIPASLKAGDSWTEEHNKDADNKRKIVYTIQSINGNEAVIAFTGEESTKKPKSIQGMTATISGTNNYKGTLTIDTTSGVIKEKKTNIEGKGETAIMSQTIPFSISAIVSTSARQ</sequence>
<dbReference type="InterPro" id="IPR046230">
    <property type="entry name" value="DUF6263"/>
</dbReference>
<evidence type="ECO:0000313" key="3">
    <source>
        <dbReference type="Proteomes" id="UP000198711"/>
    </source>
</evidence>
<protein>
    <submittedName>
        <fullName evidence="2">Uncharacterized protein</fullName>
    </submittedName>
</protein>
<gene>
    <name evidence="2" type="ORF">SAMN05444410_101544</name>
</gene>
<keyword evidence="3" id="KW-1185">Reference proteome</keyword>
<organism evidence="2 3">
    <name type="scientific">Hydrobacter penzbergensis</name>
    <dbReference type="NCBI Taxonomy" id="1235997"/>
    <lineage>
        <taxon>Bacteria</taxon>
        <taxon>Pseudomonadati</taxon>
        <taxon>Bacteroidota</taxon>
        <taxon>Chitinophagia</taxon>
        <taxon>Chitinophagales</taxon>
        <taxon>Chitinophagaceae</taxon>
        <taxon>Hydrobacter</taxon>
    </lineage>
</organism>
<feature type="chain" id="PRO_5036476931" evidence="1">
    <location>
        <begin position="22"/>
        <end position="272"/>
    </location>
</feature>
<dbReference type="Pfam" id="PF19777">
    <property type="entry name" value="DUF6263"/>
    <property type="match status" value="1"/>
</dbReference>
<evidence type="ECO:0000256" key="1">
    <source>
        <dbReference type="SAM" id="SignalP"/>
    </source>
</evidence>
<reference evidence="2 3" key="1">
    <citation type="submission" date="2016-10" db="EMBL/GenBank/DDBJ databases">
        <authorList>
            <person name="Varghese N."/>
            <person name="Submissions S."/>
        </authorList>
    </citation>
    <scope>NUCLEOTIDE SEQUENCE [LARGE SCALE GENOMIC DNA]</scope>
    <source>
        <strain evidence="2 3">DSM 25353</strain>
    </source>
</reference>
<feature type="signal peptide" evidence="1">
    <location>
        <begin position="1"/>
        <end position="21"/>
    </location>
</feature>
<dbReference type="Proteomes" id="UP000198711">
    <property type="component" value="Unassembled WGS sequence"/>
</dbReference>
<dbReference type="EMBL" id="FNNO01000001">
    <property type="protein sequence ID" value="SDW21960.1"/>
    <property type="molecule type" value="Genomic_DNA"/>
</dbReference>
<dbReference type="RefSeq" id="WP_092721701.1">
    <property type="nucleotide sequence ID" value="NZ_FNNO01000001.1"/>
</dbReference>
<keyword evidence="1" id="KW-0732">Signal</keyword>